<reference evidence="1 2" key="1">
    <citation type="submission" date="2015-01" db="EMBL/GenBank/DDBJ databases">
        <title>Evolution of Trichinella species and genotypes.</title>
        <authorList>
            <person name="Korhonen P.K."/>
            <person name="Edoardo P."/>
            <person name="Giuseppe L.R."/>
            <person name="Gasser R.B."/>
        </authorList>
    </citation>
    <scope>NUCLEOTIDE SEQUENCE [LARGE SCALE GENOMIC DNA]</scope>
    <source>
        <strain evidence="1">ISS1980</strain>
    </source>
</reference>
<dbReference type="EMBL" id="JYDO01000014">
    <property type="protein sequence ID" value="KRZ78198.1"/>
    <property type="molecule type" value="Genomic_DNA"/>
</dbReference>
<keyword evidence="2" id="KW-1185">Reference proteome</keyword>
<evidence type="ECO:0000313" key="1">
    <source>
        <dbReference type="EMBL" id="KRZ78198.1"/>
    </source>
</evidence>
<comment type="caution">
    <text evidence="1">The sequence shown here is derived from an EMBL/GenBank/DDBJ whole genome shotgun (WGS) entry which is preliminary data.</text>
</comment>
<accession>A0A0V1N2D1</accession>
<dbReference type="AlphaFoldDB" id="A0A0V1N2D1"/>
<gene>
    <name evidence="1" type="ORF">T10_3407</name>
</gene>
<name>A0A0V1N2D1_9BILA</name>
<organism evidence="1 2">
    <name type="scientific">Trichinella papuae</name>
    <dbReference type="NCBI Taxonomy" id="268474"/>
    <lineage>
        <taxon>Eukaryota</taxon>
        <taxon>Metazoa</taxon>
        <taxon>Ecdysozoa</taxon>
        <taxon>Nematoda</taxon>
        <taxon>Enoplea</taxon>
        <taxon>Dorylaimia</taxon>
        <taxon>Trichinellida</taxon>
        <taxon>Trichinellidae</taxon>
        <taxon>Trichinella</taxon>
    </lineage>
</organism>
<protein>
    <submittedName>
        <fullName evidence="1">Uncharacterized protein</fullName>
    </submittedName>
</protein>
<proteinExistence type="predicted"/>
<sequence>MSRTSNIRLIIEPDYDQLSNILQSSCIRCHSSMSSSNLSLRRNLSLAVTARIEIWNYYLKNR</sequence>
<dbReference type="Proteomes" id="UP000054843">
    <property type="component" value="Unassembled WGS sequence"/>
</dbReference>
<evidence type="ECO:0000313" key="2">
    <source>
        <dbReference type="Proteomes" id="UP000054843"/>
    </source>
</evidence>